<evidence type="ECO:0000313" key="5">
    <source>
        <dbReference type="EMBL" id="EXB51133.1"/>
    </source>
</evidence>
<dbReference type="Proteomes" id="UP000030645">
    <property type="component" value="Unassembled WGS sequence"/>
</dbReference>
<feature type="repeat" description="PPR" evidence="3">
    <location>
        <begin position="204"/>
        <end position="238"/>
    </location>
</feature>
<accession>W9R192</accession>
<dbReference type="GO" id="GO:0008270">
    <property type="term" value="F:zinc ion binding"/>
    <property type="evidence" value="ECO:0007669"/>
    <property type="project" value="InterPro"/>
</dbReference>
<feature type="repeat" description="PPR" evidence="3">
    <location>
        <begin position="305"/>
        <end position="339"/>
    </location>
</feature>
<dbReference type="Pfam" id="PF20431">
    <property type="entry name" value="E_motif"/>
    <property type="match status" value="1"/>
</dbReference>
<dbReference type="EMBL" id="KE344032">
    <property type="protein sequence ID" value="EXB51133.1"/>
    <property type="molecule type" value="Genomic_DNA"/>
</dbReference>
<dbReference type="InterPro" id="IPR046848">
    <property type="entry name" value="E_motif"/>
</dbReference>
<dbReference type="GO" id="GO:0009451">
    <property type="term" value="P:RNA modification"/>
    <property type="evidence" value="ECO:0007669"/>
    <property type="project" value="InterPro"/>
</dbReference>
<comment type="similarity">
    <text evidence="1">Belongs to the PPR family. PCMP-H subfamily.</text>
</comment>
<dbReference type="FunFam" id="1.25.40.10:FF:000031">
    <property type="entry name" value="Pentatricopeptide repeat-containing protein mitochondrial"/>
    <property type="match status" value="1"/>
</dbReference>
<dbReference type="OrthoDB" id="731539at2759"/>
<organism evidence="5 6">
    <name type="scientific">Morus notabilis</name>
    <dbReference type="NCBI Taxonomy" id="981085"/>
    <lineage>
        <taxon>Eukaryota</taxon>
        <taxon>Viridiplantae</taxon>
        <taxon>Streptophyta</taxon>
        <taxon>Embryophyta</taxon>
        <taxon>Tracheophyta</taxon>
        <taxon>Spermatophyta</taxon>
        <taxon>Magnoliopsida</taxon>
        <taxon>eudicotyledons</taxon>
        <taxon>Gunneridae</taxon>
        <taxon>Pentapetalae</taxon>
        <taxon>rosids</taxon>
        <taxon>fabids</taxon>
        <taxon>Rosales</taxon>
        <taxon>Moraceae</taxon>
        <taxon>Moreae</taxon>
        <taxon>Morus</taxon>
    </lineage>
</organism>
<dbReference type="NCBIfam" id="TIGR00756">
    <property type="entry name" value="PPR"/>
    <property type="match status" value="7"/>
</dbReference>
<feature type="domain" description="DYW" evidence="4">
    <location>
        <begin position="753"/>
        <end position="845"/>
    </location>
</feature>
<gene>
    <name evidence="5" type="ORF">L484_009097</name>
</gene>
<sequence>MAATMHLSPLVSASAIFLTPERTKPKTIVNNDTSPPNGSFGNCKTMDELKQLHCDITKKGLNHRISSMTELIAKGAEMGTSESLDYARRAFELFKEDEASIGTLFMYNSLMRGYSSAGLGFEAISVYVQMLVLGITPDKYTFPFVLSGCAKAEAFREGIQLHGAVVRMGLERDLFIGNSLIHFYAECGELDSARKVFDEMPERNVVSWTSLICCYARRELPKEAVSLFFKMVAAGVEPNAVTMVCVISACAKLNDLELGEKIRAYVQESGVKLNAFMVNALVDMYLKCRAIDDAKRLFDQCADKNLVLCNTMMSNYVDRGLAREALSIFDEMLRGGPQPDRVTLLSVISACSQLGDSLSGRCCHSYALRNGLEGFYNISNAMIDMYMRFGKQEMACKIFDRMPKKTVVSWNSLISGFIRNGDVESAWKMFNEMPERDLVSWNTMIGALVEESMFEEAIELFRDMQSKGMKADRVTMVEVASACGYLGALDLAKWAHAYIKKNEIQCDMLLGTALVDMFARCGNSQSAMQVFNNMPRRDVSAWTAAIGAMAMEGNGERAMELFDEMLNQGVKPDRVVFVALLTAFSHGGSVEQGQKLFDSMKEVHGITPEIVHYGCMVDLLGRAGMLKEASDLIKSMPMEPNDVIWGSFLAACRTHKNVEMAAYAAESVKELAPQKSGIHILLSNIYASAGKWNDVAKVRLHLKEKGISKVPGTSLIEVDGMINEFMCSDDSHPKQSQISSMLEEINSRLRNAGHVPELGNVLLDVDEHEKEYFLSRHSEKLAIAFGLISTGQGMPIRIVKNLRTCSDCHSFAKLVSRIYNREIIIRDNHRFHIFRQGLCSCSDYW</sequence>
<dbReference type="AlphaFoldDB" id="W9R192"/>
<dbReference type="FunFam" id="1.25.40.10:FF:000436">
    <property type="entry name" value="Pentatricopeptide repeat-containing protein At5g39350 family"/>
    <property type="match status" value="1"/>
</dbReference>
<dbReference type="PANTHER" id="PTHR47926">
    <property type="entry name" value="PENTATRICOPEPTIDE REPEAT-CONTAINING PROTEIN"/>
    <property type="match status" value="1"/>
</dbReference>
<dbReference type="KEGG" id="mnt:21392442"/>
<feature type="repeat" description="PPR" evidence="3">
    <location>
        <begin position="538"/>
        <end position="572"/>
    </location>
</feature>
<dbReference type="Gene3D" id="1.25.40.10">
    <property type="entry name" value="Tetratricopeptide repeat domain"/>
    <property type="match status" value="5"/>
</dbReference>
<feature type="repeat" description="PPR" evidence="3">
    <location>
        <begin position="173"/>
        <end position="203"/>
    </location>
</feature>
<dbReference type="PROSITE" id="PS51375">
    <property type="entry name" value="PPR"/>
    <property type="match status" value="7"/>
</dbReference>
<protein>
    <recommendedName>
        <fullName evidence="4">DYW domain-containing protein</fullName>
    </recommendedName>
</protein>
<reference evidence="6" key="1">
    <citation type="submission" date="2013-01" db="EMBL/GenBank/DDBJ databases">
        <title>Draft Genome Sequence of a Mulberry Tree, Morus notabilis C.K. Schneid.</title>
        <authorList>
            <person name="He N."/>
            <person name="Zhao S."/>
        </authorList>
    </citation>
    <scope>NUCLEOTIDE SEQUENCE</scope>
</reference>
<dbReference type="InterPro" id="IPR046960">
    <property type="entry name" value="PPR_At4g14850-like_plant"/>
</dbReference>
<dbReference type="Pfam" id="PF01535">
    <property type="entry name" value="PPR"/>
    <property type="match status" value="3"/>
</dbReference>
<dbReference type="InterPro" id="IPR011990">
    <property type="entry name" value="TPR-like_helical_dom_sf"/>
</dbReference>
<feature type="repeat" description="PPR" evidence="3">
    <location>
        <begin position="437"/>
        <end position="471"/>
    </location>
</feature>
<dbReference type="InterPro" id="IPR032867">
    <property type="entry name" value="DYW_dom"/>
</dbReference>
<dbReference type="eggNOG" id="KOG4197">
    <property type="taxonomic scope" value="Eukaryota"/>
</dbReference>
<keyword evidence="6" id="KW-1185">Reference proteome</keyword>
<feature type="repeat" description="PPR" evidence="3">
    <location>
        <begin position="103"/>
        <end position="137"/>
    </location>
</feature>
<keyword evidence="2" id="KW-0677">Repeat</keyword>
<evidence type="ECO:0000259" key="4">
    <source>
        <dbReference type="Pfam" id="PF14432"/>
    </source>
</evidence>
<dbReference type="FunFam" id="1.25.40.10:FF:001238">
    <property type="entry name" value="Pentatricopeptide repeat-containing protein At3g22690"/>
    <property type="match status" value="1"/>
</dbReference>
<name>W9R192_9ROSA</name>
<evidence type="ECO:0000313" key="6">
    <source>
        <dbReference type="Proteomes" id="UP000030645"/>
    </source>
</evidence>
<dbReference type="InterPro" id="IPR002885">
    <property type="entry name" value="PPR_rpt"/>
</dbReference>
<dbReference type="PANTHER" id="PTHR47926:SF436">
    <property type="entry name" value="PENTATRICOPEPTIDE REPEAT-CONTAINING PROTEIN ELI1, CHLOROPLASTIC-LIKE ISOFORM X2"/>
    <property type="match status" value="1"/>
</dbReference>
<dbReference type="Pfam" id="PF14432">
    <property type="entry name" value="DYW_deaminase"/>
    <property type="match status" value="1"/>
</dbReference>
<dbReference type="FunFam" id="1.25.40.10:FF:000344">
    <property type="entry name" value="Pentatricopeptide repeat-containing protein"/>
    <property type="match status" value="1"/>
</dbReference>
<dbReference type="STRING" id="981085.W9R192"/>
<dbReference type="GO" id="GO:0003723">
    <property type="term" value="F:RNA binding"/>
    <property type="evidence" value="ECO:0007669"/>
    <property type="project" value="InterPro"/>
</dbReference>
<evidence type="ECO:0000256" key="2">
    <source>
        <dbReference type="ARBA" id="ARBA00022737"/>
    </source>
</evidence>
<dbReference type="Pfam" id="PF13041">
    <property type="entry name" value="PPR_2"/>
    <property type="match status" value="6"/>
</dbReference>
<evidence type="ECO:0000256" key="1">
    <source>
        <dbReference type="ARBA" id="ARBA00006643"/>
    </source>
</evidence>
<evidence type="ECO:0000256" key="3">
    <source>
        <dbReference type="PROSITE-ProRule" id="PRU00708"/>
    </source>
</evidence>
<feature type="repeat" description="PPR" evidence="3">
    <location>
        <begin position="406"/>
        <end position="436"/>
    </location>
</feature>
<proteinExistence type="inferred from homology"/>
<dbReference type="FunFam" id="1.25.40.10:FF:000366">
    <property type="entry name" value="Pentatricopeptide (PPR) repeat-containing protein"/>
    <property type="match status" value="1"/>
</dbReference>